<dbReference type="Pfam" id="PF00705">
    <property type="entry name" value="PCNA_N"/>
    <property type="match status" value="1"/>
</dbReference>
<dbReference type="GO" id="GO:0006275">
    <property type="term" value="P:regulation of DNA replication"/>
    <property type="evidence" value="ECO:0007669"/>
    <property type="project" value="InterPro"/>
</dbReference>
<dbReference type="GO" id="GO:0003677">
    <property type="term" value="F:DNA binding"/>
    <property type="evidence" value="ECO:0007669"/>
    <property type="project" value="InterPro"/>
</dbReference>
<dbReference type="InterPro" id="IPR022648">
    <property type="entry name" value="Pr_cel_nuc_antig_N"/>
</dbReference>
<sequence>MTDQVRSKVVVQGEFYNGYSFKKLIETLASVVTHGNFIFRQDSWHLCELNSNGTIMVFVAIKTNELIDYEYNSDKEELVIGIDFENLHTHSKSIGKKNSLMFRIEENGSSENLLMVLYSENSSNSAVSPINIVRNDIQVPSYLNERPILVRGGMWAKICTSISQLSNILEDTVTIMAYEEGFTIEALESSAESIRTMNFGTLNTINKLKPNIITREYSNVLNSKSPAYITKDNAEAGIIRKIGLPKMVIKSLSRLDTLCHMGTMKFSFGIARPMKIKIKIATYGEFTIYLKSC</sequence>
<dbReference type="EMBL" id="MK500592">
    <property type="protein sequence ID" value="QBK93266.1"/>
    <property type="molecule type" value="Genomic_DNA"/>
</dbReference>
<organism evidence="2">
    <name type="scientific">Pithovirus LCPAC403</name>
    <dbReference type="NCBI Taxonomy" id="2506596"/>
    <lineage>
        <taxon>Viruses</taxon>
        <taxon>Pithoviruses</taxon>
    </lineage>
</organism>
<accession>A0A481ZC69</accession>
<dbReference type="InterPro" id="IPR046938">
    <property type="entry name" value="DNA_clamp_sf"/>
</dbReference>
<evidence type="ECO:0000259" key="1">
    <source>
        <dbReference type="Pfam" id="PF00705"/>
    </source>
</evidence>
<protein>
    <submittedName>
        <fullName evidence="2">Proliferating cell nuclear antigen</fullName>
    </submittedName>
</protein>
<feature type="domain" description="Proliferating cell nuclear antigen PCNA N-terminal" evidence="1">
    <location>
        <begin position="14"/>
        <end position="132"/>
    </location>
</feature>
<gene>
    <name evidence="2" type="ORF">LCPAC403_04000</name>
</gene>
<reference evidence="2" key="1">
    <citation type="journal article" date="2019" name="MBio">
        <title>Virus Genomes from Deep Sea Sediments Expand the Ocean Megavirome and Support Independent Origins of Viral Gigantism.</title>
        <authorList>
            <person name="Backstrom D."/>
            <person name="Yutin N."/>
            <person name="Jorgensen S.L."/>
            <person name="Dharamshi J."/>
            <person name="Homa F."/>
            <person name="Zaremba-Niedwiedzka K."/>
            <person name="Spang A."/>
            <person name="Wolf Y.I."/>
            <person name="Koonin E.V."/>
            <person name="Ettema T.J."/>
        </authorList>
    </citation>
    <scope>NUCLEOTIDE SEQUENCE</scope>
</reference>
<dbReference type="Gene3D" id="3.70.10.10">
    <property type="match status" value="1"/>
</dbReference>
<proteinExistence type="predicted"/>
<name>A0A481ZC69_9VIRU</name>
<dbReference type="SUPFAM" id="SSF55979">
    <property type="entry name" value="DNA clamp"/>
    <property type="match status" value="1"/>
</dbReference>
<evidence type="ECO:0000313" key="2">
    <source>
        <dbReference type="EMBL" id="QBK93266.1"/>
    </source>
</evidence>